<dbReference type="Gene3D" id="3.30.40.10">
    <property type="entry name" value="Zinc/RING finger domain, C3HC4 (zinc finger)"/>
    <property type="match status" value="2"/>
</dbReference>
<keyword evidence="7" id="KW-0675">Receptor</keyword>
<dbReference type="PANTHER" id="PTHR10131">
    <property type="entry name" value="TNF RECEPTOR ASSOCIATED FACTOR"/>
    <property type="match status" value="1"/>
</dbReference>
<accession>A0AAV7KA34</accession>
<keyword evidence="1 4" id="KW-0479">Metal-binding</keyword>
<evidence type="ECO:0000313" key="8">
    <source>
        <dbReference type="Proteomes" id="UP001165289"/>
    </source>
</evidence>
<proteinExistence type="predicted"/>
<feature type="zinc finger region" description="TRAF-type" evidence="4">
    <location>
        <begin position="104"/>
        <end position="150"/>
    </location>
</feature>
<dbReference type="InterPro" id="IPR013083">
    <property type="entry name" value="Znf_RING/FYVE/PHD"/>
</dbReference>
<dbReference type="InterPro" id="IPR001293">
    <property type="entry name" value="Znf_TRAF"/>
</dbReference>
<name>A0AAV7KA34_9METZ</name>
<dbReference type="Proteomes" id="UP001165289">
    <property type="component" value="Unassembled WGS sequence"/>
</dbReference>
<organism evidence="7 8">
    <name type="scientific">Oopsacas minuta</name>
    <dbReference type="NCBI Taxonomy" id="111878"/>
    <lineage>
        <taxon>Eukaryota</taxon>
        <taxon>Metazoa</taxon>
        <taxon>Porifera</taxon>
        <taxon>Hexactinellida</taxon>
        <taxon>Hexasterophora</taxon>
        <taxon>Lyssacinosida</taxon>
        <taxon>Leucopsacidae</taxon>
        <taxon>Oopsacas</taxon>
    </lineage>
</organism>
<keyword evidence="8" id="KW-1185">Reference proteome</keyword>
<dbReference type="GO" id="GO:0008270">
    <property type="term" value="F:zinc ion binding"/>
    <property type="evidence" value="ECO:0007669"/>
    <property type="project" value="UniProtKB-KW"/>
</dbReference>
<keyword evidence="2 4" id="KW-0863">Zinc-finger</keyword>
<sequence>MSDSVENLLFNGKKGYLMKLFDPKFSEFLRCVAICQRCERIMRDPCKILQGGPQDTVCLNCKKDGEEVTELKAIQRGILILRVKCALQERGCKWTGKLTEIRDHLGNCEEFLLECPQKCKEIRKRSDLEVHMKNHCAMRIVECEHCTRKFHFKDMATHLNTCEYFPVECICGERPRRKDLRIHQRDICLETVIECHFKEYKCEEKFKRRFLEEHLKKNEVKHITLKVVALETRIQILEGKNNKLTAEARQLAISKIDYEEQNKKLKTEVDRLEARNIGIEKMNNNLNKKVYILDELSRYTFVLDWIIVVNIGKMPDINGPTFILPDSGIKVYTKYRIQEYANDILSLSIAVWPISMKEAFSYNYWSFIVDQHDQLSTLCNYKCTDNREMITGTASKVFESCKTIAKFPRNEIDNLKLKQNGKLHVRIYVKR</sequence>
<feature type="zinc finger region" description="TRAF-type" evidence="4">
    <location>
        <begin position="157"/>
        <end position="212"/>
    </location>
</feature>
<keyword evidence="5" id="KW-0175">Coiled coil</keyword>
<evidence type="ECO:0000256" key="5">
    <source>
        <dbReference type="SAM" id="Coils"/>
    </source>
</evidence>
<evidence type="ECO:0000256" key="4">
    <source>
        <dbReference type="PROSITE-ProRule" id="PRU00207"/>
    </source>
</evidence>
<evidence type="ECO:0000256" key="2">
    <source>
        <dbReference type="ARBA" id="ARBA00022771"/>
    </source>
</evidence>
<dbReference type="SUPFAM" id="SSF49599">
    <property type="entry name" value="TRAF domain-like"/>
    <property type="match status" value="2"/>
</dbReference>
<evidence type="ECO:0000313" key="7">
    <source>
        <dbReference type="EMBL" id="KAI6657705.1"/>
    </source>
</evidence>
<keyword evidence="3 4" id="KW-0862">Zinc</keyword>
<dbReference type="EMBL" id="JAKMXF010000111">
    <property type="protein sequence ID" value="KAI6657705.1"/>
    <property type="molecule type" value="Genomic_DNA"/>
</dbReference>
<dbReference type="Pfam" id="PF02176">
    <property type="entry name" value="zf-TRAF"/>
    <property type="match status" value="1"/>
</dbReference>
<reference evidence="7 8" key="1">
    <citation type="journal article" date="2023" name="BMC Biol.">
        <title>The compact genome of the sponge Oopsacas minuta (Hexactinellida) is lacking key metazoan core genes.</title>
        <authorList>
            <person name="Santini S."/>
            <person name="Schenkelaars Q."/>
            <person name="Jourda C."/>
            <person name="Duchesne M."/>
            <person name="Belahbib H."/>
            <person name="Rocher C."/>
            <person name="Selva M."/>
            <person name="Riesgo A."/>
            <person name="Vervoort M."/>
            <person name="Leys S.P."/>
            <person name="Kodjabachian L."/>
            <person name="Le Bivic A."/>
            <person name="Borchiellini C."/>
            <person name="Claverie J.M."/>
            <person name="Renard E."/>
        </authorList>
    </citation>
    <scope>NUCLEOTIDE SEQUENCE [LARGE SCALE GENOMIC DNA]</scope>
    <source>
        <strain evidence="7">SPO-2</strain>
    </source>
</reference>
<dbReference type="AlphaFoldDB" id="A0AAV7KA34"/>
<evidence type="ECO:0000259" key="6">
    <source>
        <dbReference type="PROSITE" id="PS50145"/>
    </source>
</evidence>
<dbReference type="PROSITE" id="PS50145">
    <property type="entry name" value="ZF_TRAF"/>
    <property type="match status" value="2"/>
</dbReference>
<feature type="coiled-coil region" evidence="5">
    <location>
        <begin position="227"/>
        <end position="289"/>
    </location>
</feature>
<evidence type="ECO:0000256" key="1">
    <source>
        <dbReference type="ARBA" id="ARBA00022723"/>
    </source>
</evidence>
<gene>
    <name evidence="7" type="ORF">LOD99_450</name>
</gene>
<dbReference type="PANTHER" id="PTHR10131:SF94">
    <property type="entry name" value="TNF RECEPTOR-ASSOCIATED FACTOR 4"/>
    <property type="match status" value="1"/>
</dbReference>
<protein>
    <submittedName>
        <fullName evidence="7">TNF receptor-associated factor 6-A-like</fullName>
    </submittedName>
</protein>
<evidence type="ECO:0000256" key="3">
    <source>
        <dbReference type="ARBA" id="ARBA00022833"/>
    </source>
</evidence>
<comment type="caution">
    <text evidence="7">The sequence shown here is derived from an EMBL/GenBank/DDBJ whole genome shotgun (WGS) entry which is preliminary data.</text>
</comment>
<feature type="domain" description="TRAF-type" evidence="6">
    <location>
        <begin position="104"/>
        <end position="150"/>
    </location>
</feature>
<feature type="domain" description="TRAF-type" evidence="6">
    <location>
        <begin position="157"/>
        <end position="212"/>
    </location>
</feature>